<dbReference type="Pfam" id="PF04773">
    <property type="entry name" value="FecR"/>
    <property type="match status" value="1"/>
</dbReference>
<dbReference type="InterPro" id="IPR032623">
    <property type="entry name" value="FecR_N"/>
</dbReference>
<dbReference type="PANTHER" id="PTHR30273">
    <property type="entry name" value="PERIPLASMIC SIGNAL SENSOR AND SIGMA FACTOR ACTIVATOR FECR-RELATED"/>
    <property type="match status" value="1"/>
</dbReference>
<dbReference type="Pfam" id="PF16220">
    <property type="entry name" value="DUF4880"/>
    <property type="match status" value="1"/>
</dbReference>
<protein>
    <submittedName>
        <fullName evidence="4">Iron dicitrate transporter FecR</fullName>
    </submittedName>
</protein>
<dbReference type="Gene3D" id="2.60.120.1440">
    <property type="match status" value="1"/>
</dbReference>
<evidence type="ECO:0000259" key="3">
    <source>
        <dbReference type="Pfam" id="PF16220"/>
    </source>
</evidence>
<dbReference type="PANTHER" id="PTHR30273:SF2">
    <property type="entry name" value="PROTEIN FECR"/>
    <property type="match status" value="1"/>
</dbReference>
<dbReference type="GO" id="GO:0016989">
    <property type="term" value="F:sigma factor antagonist activity"/>
    <property type="evidence" value="ECO:0007669"/>
    <property type="project" value="TreeGrafter"/>
</dbReference>
<feature type="transmembrane region" description="Helical" evidence="1">
    <location>
        <begin position="75"/>
        <end position="95"/>
    </location>
</feature>
<name>A0A6S6QHC4_9HYPH</name>
<dbReference type="Proteomes" id="UP000515317">
    <property type="component" value="Chromosome"/>
</dbReference>
<feature type="domain" description="FecR protein" evidence="2">
    <location>
        <begin position="104"/>
        <end position="195"/>
    </location>
</feature>
<feature type="domain" description="FecR N-terminal" evidence="3">
    <location>
        <begin position="12"/>
        <end position="51"/>
    </location>
</feature>
<reference evidence="4 5" key="1">
    <citation type="submission" date="2020-08" db="EMBL/GenBank/DDBJ databases">
        <title>Genome sequence of Rhizobiales bacterium strain IZ6.</title>
        <authorList>
            <person name="Nakai R."/>
            <person name="Naganuma T."/>
        </authorList>
    </citation>
    <scope>NUCLEOTIDE SEQUENCE [LARGE SCALE GENOMIC DNA]</scope>
    <source>
        <strain evidence="4 5">IZ6</strain>
    </source>
</reference>
<evidence type="ECO:0000313" key="4">
    <source>
        <dbReference type="EMBL" id="BCJ90573.1"/>
    </source>
</evidence>
<dbReference type="AlphaFoldDB" id="A0A6S6QHC4"/>
<proteinExistence type="predicted"/>
<dbReference type="KEGG" id="tso:IZ6_13080"/>
<keyword evidence="1" id="KW-0812">Transmembrane</keyword>
<dbReference type="PIRSF" id="PIRSF018266">
    <property type="entry name" value="FecR"/>
    <property type="match status" value="1"/>
</dbReference>
<evidence type="ECO:0000259" key="2">
    <source>
        <dbReference type="Pfam" id="PF04773"/>
    </source>
</evidence>
<evidence type="ECO:0000313" key="5">
    <source>
        <dbReference type="Proteomes" id="UP000515317"/>
    </source>
</evidence>
<dbReference type="InterPro" id="IPR006860">
    <property type="entry name" value="FecR"/>
</dbReference>
<organism evidence="4 5">
    <name type="scientific">Terrihabitans soli</name>
    <dbReference type="NCBI Taxonomy" id="708113"/>
    <lineage>
        <taxon>Bacteria</taxon>
        <taxon>Pseudomonadati</taxon>
        <taxon>Pseudomonadota</taxon>
        <taxon>Alphaproteobacteria</taxon>
        <taxon>Hyphomicrobiales</taxon>
        <taxon>Terrihabitans</taxon>
    </lineage>
</organism>
<dbReference type="InterPro" id="IPR012373">
    <property type="entry name" value="Ferrdict_sens_TM"/>
</dbReference>
<dbReference type="Gene3D" id="3.55.50.30">
    <property type="match status" value="1"/>
</dbReference>
<evidence type="ECO:0000256" key="1">
    <source>
        <dbReference type="SAM" id="Phobius"/>
    </source>
</evidence>
<sequence length="309" mass="33360">MRIVRASQSALEEAAEWFFRQDGKSLPESERALFETWLAIPENRSAWAEIGRTWQEARGLDYAAGRAVPGISAPVRWMAIAASLVLALLGAGYAFDLPMRLRADIYTATGEFRSVTLPDGSIAQINTGSALALHFSPKERIVRLLKGEAVFTVAHDGSRPFMVQTDGDTATALGTVFAVRETGEGAVVTVLESRVAVAFADGGPRRELAPGQQVRPLGGGHEITNIDADAATAWRRGKLIFADRPLGSVVEELNRYHMGRIQIVDPALNSRRVSGVFDTSDPLAVVAALEASLQLSSTRIGSMLVLLHR</sequence>
<gene>
    <name evidence="4" type="primary">fecR_1</name>
    <name evidence="4" type="ORF">IZ6_13080</name>
</gene>
<accession>A0A6S6QHC4</accession>
<dbReference type="EMBL" id="AP023361">
    <property type="protein sequence ID" value="BCJ90573.1"/>
    <property type="molecule type" value="Genomic_DNA"/>
</dbReference>
<keyword evidence="1" id="KW-0472">Membrane</keyword>
<keyword evidence="1" id="KW-1133">Transmembrane helix</keyword>
<keyword evidence="5" id="KW-1185">Reference proteome</keyword>